<evidence type="ECO:0000313" key="2">
    <source>
        <dbReference type="Proteomes" id="UP000007148"/>
    </source>
</evidence>
<proteinExistence type="predicted"/>
<evidence type="ECO:0000313" key="1">
    <source>
        <dbReference type="EMBL" id="CCA75054.1"/>
    </source>
</evidence>
<dbReference type="AlphaFoldDB" id="G4TUR1"/>
<reference evidence="1 2" key="1">
    <citation type="journal article" date="2011" name="PLoS Pathog.">
        <title>Endophytic Life Strategies Decoded by Genome and Transcriptome Analyses of the Mutualistic Root Symbiont Piriformospora indica.</title>
        <authorList>
            <person name="Zuccaro A."/>
            <person name="Lahrmann U."/>
            <person name="Guldener U."/>
            <person name="Langen G."/>
            <person name="Pfiffi S."/>
            <person name="Biedenkopf D."/>
            <person name="Wong P."/>
            <person name="Samans B."/>
            <person name="Grimm C."/>
            <person name="Basiewicz M."/>
            <person name="Murat C."/>
            <person name="Martin F."/>
            <person name="Kogel K.H."/>
        </authorList>
    </citation>
    <scope>NUCLEOTIDE SEQUENCE [LARGE SCALE GENOMIC DNA]</scope>
    <source>
        <strain evidence="1 2">DSM 11827</strain>
    </source>
</reference>
<dbReference type="HOGENOM" id="CLU_564014_0_0_1"/>
<keyword evidence="2" id="KW-1185">Reference proteome</keyword>
<dbReference type="Proteomes" id="UP000007148">
    <property type="component" value="Unassembled WGS sequence"/>
</dbReference>
<dbReference type="InParanoid" id="G4TUR1"/>
<dbReference type="OrthoDB" id="3264759at2759"/>
<dbReference type="EMBL" id="CAFZ01000391">
    <property type="protein sequence ID" value="CCA75054.1"/>
    <property type="molecule type" value="Genomic_DNA"/>
</dbReference>
<gene>
    <name evidence="1" type="ORF">PIIN_09039</name>
</gene>
<protein>
    <submittedName>
        <fullName evidence="1">Uncharacterized protein</fullName>
    </submittedName>
</protein>
<sequence>MDHFTTLFSRKSPKSTSAAILPTKFEGKPKINGNGGPITFTDLPYELVESILIYAWHADPHGLPAGGTFRFYNPHTEDNDHSPNPHNKLSTAIAGQKVDQYTEAGKRTYCRLALVSRMWYQIMQDVVKMYVAIPSLGALMTYARFVGAPLYTSSIARIRISIEGDSSSDENDGQNSSSSHRFAEWVAGKLDRARRTRLESVSRDANGSAKVDSKTIDDSRRLCRTIHVNIPSGNLTTVPAWADITTLLAPTTLPAPSSGHGAEEQELQKEITFDALTRLIITAAEPHPGLFAFLSNGLPKTLTTLDIHVSSPYIYVRPVVSLPSGIAKLSATAEQRRGVEHIQHLLVDVLQIELLEVILEMFGSFPLLLKAETDYGRYPSDVEELLAAITGDEKKDVMKVPRHEGIYTSPSLKTLALYGPHTLTHAAISDTVSHIPTIHTLSLYRHAVSDPFEVSSSCYRLSRWDAPKALDNEAFFPGLERVVVQMRPLDVTSAEEEEELSLITDVCEKRKVGVIVERSFMFI</sequence>
<organism evidence="1 2">
    <name type="scientific">Serendipita indica (strain DSM 11827)</name>
    <name type="common">Root endophyte fungus</name>
    <name type="synonym">Piriformospora indica</name>
    <dbReference type="NCBI Taxonomy" id="1109443"/>
    <lineage>
        <taxon>Eukaryota</taxon>
        <taxon>Fungi</taxon>
        <taxon>Dikarya</taxon>
        <taxon>Basidiomycota</taxon>
        <taxon>Agaricomycotina</taxon>
        <taxon>Agaricomycetes</taxon>
        <taxon>Sebacinales</taxon>
        <taxon>Serendipitaceae</taxon>
        <taxon>Serendipita</taxon>
    </lineage>
</organism>
<accession>G4TUR1</accession>
<name>G4TUR1_SERID</name>
<comment type="caution">
    <text evidence="1">The sequence shown here is derived from an EMBL/GenBank/DDBJ whole genome shotgun (WGS) entry which is preliminary data.</text>
</comment>